<evidence type="ECO:0000259" key="4">
    <source>
        <dbReference type="PROSITE" id="PS50977"/>
    </source>
</evidence>
<dbReference type="PANTHER" id="PTHR30055:SF153">
    <property type="entry name" value="HTH-TYPE TRANSCRIPTIONAL REPRESSOR RV3405C"/>
    <property type="match status" value="1"/>
</dbReference>
<evidence type="ECO:0000313" key="6">
    <source>
        <dbReference type="Proteomes" id="UP000538196"/>
    </source>
</evidence>
<feature type="region of interest" description="Disordered" evidence="3">
    <location>
        <begin position="1"/>
        <end position="27"/>
    </location>
</feature>
<dbReference type="Proteomes" id="UP000538196">
    <property type="component" value="Unassembled WGS sequence"/>
</dbReference>
<keyword evidence="1 2" id="KW-0238">DNA-binding</keyword>
<accession>A0A7W4UT48</accession>
<sequence>MIPEEVVPDQDEVVDASPRQRAQPLSPDERKAMIIDAVIPLLIEHGRAVTSRQIAEAAGIAEGTVFRAFGDKETLVTAAIEKYLDPEPLRDALRAIDPALPLEHKVRAVILLMRERFQSVMRIMAVIGAERPAVPQERHEFARIIARIIEPEAAALNLPPERVAYVLRLLSFASAFPALNEGMEFSVDELARIALLGVAGRPFVVFTPAGAPTGITTSTSGADAAHE</sequence>
<proteinExistence type="predicted"/>
<dbReference type="InterPro" id="IPR009057">
    <property type="entry name" value="Homeodomain-like_sf"/>
</dbReference>
<dbReference type="PROSITE" id="PS50977">
    <property type="entry name" value="HTH_TETR_2"/>
    <property type="match status" value="1"/>
</dbReference>
<evidence type="ECO:0000256" key="3">
    <source>
        <dbReference type="SAM" id="MobiDB-lite"/>
    </source>
</evidence>
<evidence type="ECO:0000313" key="5">
    <source>
        <dbReference type="EMBL" id="MBB2965830.1"/>
    </source>
</evidence>
<evidence type="ECO:0000256" key="2">
    <source>
        <dbReference type="PROSITE-ProRule" id="PRU00335"/>
    </source>
</evidence>
<dbReference type="InterPro" id="IPR050109">
    <property type="entry name" value="HTH-type_TetR-like_transc_reg"/>
</dbReference>
<dbReference type="InterPro" id="IPR001647">
    <property type="entry name" value="HTH_TetR"/>
</dbReference>
<name>A0A7W4UT48_LEIAQ</name>
<organism evidence="5 6">
    <name type="scientific">Leifsonia aquatica</name>
    <name type="common">Corynebacterium aquaticum</name>
    <dbReference type="NCBI Taxonomy" id="144185"/>
    <lineage>
        <taxon>Bacteria</taxon>
        <taxon>Bacillati</taxon>
        <taxon>Actinomycetota</taxon>
        <taxon>Actinomycetes</taxon>
        <taxon>Micrococcales</taxon>
        <taxon>Microbacteriaceae</taxon>
        <taxon>Leifsonia</taxon>
    </lineage>
</organism>
<dbReference type="RefSeq" id="WP_248616268.1">
    <property type="nucleotide sequence ID" value="NZ_JACHVP010000001.1"/>
</dbReference>
<gene>
    <name evidence="5" type="ORF">FHX33_000562</name>
</gene>
<dbReference type="PRINTS" id="PR00455">
    <property type="entry name" value="HTHTETR"/>
</dbReference>
<dbReference type="EMBL" id="JACHVP010000001">
    <property type="protein sequence ID" value="MBB2965830.1"/>
    <property type="molecule type" value="Genomic_DNA"/>
</dbReference>
<reference evidence="5 6" key="1">
    <citation type="submission" date="2020-08" db="EMBL/GenBank/DDBJ databases">
        <title>Sequencing the genomes of 1000 actinobacteria strains.</title>
        <authorList>
            <person name="Klenk H.-P."/>
        </authorList>
    </citation>
    <scope>NUCLEOTIDE SEQUENCE [LARGE SCALE GENOMIC DNA]</scope>
    <source>
        <strain evidence="5 6">DSM 20146</strain>
    </source>
</reference>
<feature type="domain" description="HTH tetR-type" evidence="4">
    <location>
        <begin position="28"/>
        <end position="87"/>
    </location>
</feature>
<feature type="compositionally biased region" description="Acidic residues" evidence="3">
    <location>
        <begin position="1"/>
        <end position="14"/>
    </location>
</feature>
<comment type="caution">
    <text evidence="5">The sequence shown here is derived from an EMBL/GenBank/DDBJ whole genome shotgun (WGS) entry which is preliminary data.</text>
</comment>
<protein>
    <submittedName>
        <fullName evidence="5">AcrR family transcriptional regulator</fullName>
    </submittedName>
</protein>
<dbReference type="GO" id="GO:0000976">
    <property type="term" value="F:transcription cis-regulatory region binding"/>
    <property type="evidence" value="ECO:0007669"/>
    <property type="project" value="TreeGrafter"/>
</dbReference>
<feature type="DNA-binding region" description="H-T-H motif" evidence="2">
    <location>
        <begin position="50"/>
        <end position="69"/>
    </location>
</feature>
<dbReference type="Gene3D" id="1.10.357.10">
    <property type="entry name" value="Tetracycline Repressor, domain 2"/>
    <property type="match status" value="1"/>
</dbReference>
<dbReference type="Pfam" id="PF00440">
    <property type="entry name" value="TetR_N"/>
    <property type="match status" value="1"/>
</dbReference>
<keyword evidence="6" id="KW-1185">Reference proteome</keyword>
<dbReference type="SUPFAM" id="SSF46689">
    <property type="entry name" value="Homeodomain-like"/>
    <property type="match status" value="1"/>
</dbReference>
<evidence type="ECO:0000256" key="1">
    <source>
        <dbReference type="ARBA" id="ARBA00023125"/>
    </source>
</evidence>
<dbReference type="PANTHER" id="PTHR30055">
    <property type="entry name" value="HTH-TYPE TRANSCRIPTIONAL REGULATOR RUTR"/>
    <property type="match status" value="1"/>
</dbReference>
<dbReference type="AlphaFoldDB" id="A0A7W4UT48"/>
<dbReference type="GO" id="GO:0003700">
    <property type="term" value="F:DNA-binding transcription factor activity"/>
    <property type="evidence" value="ECO:0007669"/>
    <property type="project" value="TreeGrafter"/>
</dbReference>